<reference evidence="3 4" key="1">
    <citation type="submission" date="2014-04" db="EMBL/GenBank/DDBJ databases">
        <authorList>
            <consortium name="DOE Joint Genome Institute"/>
            <person name="Kuo A."/>
            <person name="Ruytinx J."/>
            <person name="Rineau F."/>
            <person name="Colpaert J."/>
            <person name="Kohler A."/>
            <person name="Nagy L.G."/>
            <person name="Floudas D."/>
            <person name="Copeland A."/>
            <person name="Barry K.W."/>
            <person name="Cichocki N."/>
            <person name="Veneault-Fourrey C."/>
            <person name="LaButti K."/>
            <person name="Lindquist E.A."/>
            <person name="Lipzen A."/>
            <person name="Lundell T."/>
            <person name="Morin E."/>
            <person name="Murat C."/>
            <person name="Sun H."/>
            <person name="Tunlid A."/>
            <person name="Henrissat B."/>
            <person name="Grigoriev I.V."/>
            <person name="Hibbett D.S."/>
            <person name="Martin F."/>
            <person name="Nordberg H.P."/>
            <person name="Cantor M.N."/>
            <person name="Hua S.X."/>
        </authorList>
    </citation>
    <scope>NUCLEOTIDE SEQUENCE [LARGE SCALE GENOMIC DNA]</scope>
    <source>
        <strain evidence="3 4">UH-Slu-Lm8-n1</strain>
    </source>
</reference>
<sequence>MRAPPSFFGYQIFAALVLLSSACNSRDLMTLLLHYWLASSGVPLSLCTVATAFSLEFVWCFANSMRVILLYRKCNDIKCVGYL</sequence>
<evidence type="ECO:0000313" key="4">
    <source>
        <dbReference type="Proteomes" id="UP000054485"/>
    </source>
</evidence>
<keyword evidence="4" id="KW-1185">Reference proteome</keyword>
<name>A0A0D0AS91_9AGAM</name>
<accession>A0A0D0AS91</accession>
<dbReference type="AlphaFoldDB" id="A0A0D0AS91"/>
<protein>
    <recommendedName>
        <fullName evidence="5">Secreted protein</fullName>
    </recommendedName>
</protein>
<organism evidence="3 4">
    <name type="scientific">Suillus luteus UH-Slu-Lm8-n1</name>
    <dbReference type="NCBI Taxonomy" id="930992"/>
    <lineage>
        <taxon>Eukaryota</taxon>
        <taxon>Fungi</taxon>
        <taxon>Dikarya</taxon>
        <taxon>Basidiomycota</taxon>
        <taxon>Agaricomycotina</taxon>
        <taxon>Agaricomycetes</taxon>
        <taxon>Agaricomycetidae</taxon>
        <taxon>Boletales</taxon>
        <taxon>Suillineae</taxon>
        <taxon>Suillaceae</taxon>
        <taxon>Suillus</taxon>
    </lineage>
</organism>
<feature type="chain" id="PRO_5002206936" description="Secreted protein" evidence="2">
    <location>
        <begin position="23"/>
        <end position="83"/>
    </location>
</feature>
<dbReference type="OrthoDB" id="2653326at2759"/>
<keyword evidence="1" id="KW-1133">Transmembrane helix</keyword>
<dbReference type="PROSITE" id="PS51257">
    <property type="entry name" value="PROKAR_LIPOPROTEIN"/>
    <property type="match status" value="1"/>
</dbReference>
<evidence type="ECO:0000256" key="2">
    <source>
        <dbReference type="SAM" id="SignalP"/>
    </source>
</evidence>
<keyword evidence="2" id="KW-0732">Signal</keyword>
<reference evidence="4" key="2">
    <citation type="submission" date="2015-01" db="EMBL/GenBank/DDBJ databases">
        <title>Evolutionary Origins and Diversification of the Mycorrhizal Mutualists.</title>
        <authorList>
            <consortium name="DOE Joint Genome Institute"/>
            <consortium name="Mycorrhizal Genomics Consortium"/>
            <person name="Kohler A."/>
            <person name="Kuo A."/>
            <person name="Nagy L.G."/>
            <person name="Floudas D."/>
            <person name="Copeland A."/>
            <person name="Barry K.W."/>
            <person name="Cichocki N."/>
            <person name="Veneault-Fourrey C."/>
            <person name="LaButti K."/>
            <person name="Lindquist E.A."/>
            <person name="Lipzen A."/>
            <person name="Lundell T."/>
            <person name="Morin E."/>
            <person name="Murat C."/>
            <person name="Riley R."/>
            <person name="Ohm R."/>
            <person name="Sun H."/>
            <person name="Tunlid A."/>
            <person name="Henrissat B."/>
            <person name="Grigoriev I.V."/>
            <person name="Hibbett D.S."/>
            <person name="Martin F."/>
        </authorList>
    </citation>
    <scope>NUCLEOTIDE SEQUENCE [LARGE SCALE GENOMIC DNA]</scope>
    <source>
        <strain evidence="4">UH-Slu-Lm8-n1</strain>
    </source>
</reference>
<evidence type="ECO:0008006" key="5">
    <source>
        <dbReference type="Google" id="ProtNLM"/>
    </source>
</evidence>
<feature type="transmembrane region" description="Helical" evidence="1">
    <location>
        <begin position="35"/>
        <end position="62"/>
    </location>
</feature>
<evidence type="ECO:0000256" key="1">
    <source>
        <dbReference type="SAM" id="Phobius"/>
    </source>
</evidence>
<gene>
    <name evidence="3" type="ORF">CY34DRAFT_86451</name>
</gene>
<feature type="signal peptide" evidence="2">
    <location>
        <begin position="1"/>
        <end position="22"/>
    </location>
</feature>
<dbReference type="Proteomes" id="UP000054485">
    <property type="component" value="Unassembled WGS sequence"/>
</dbReference>
<proteinExistence type="predicted"/>
<dbReference type="HOGENOM" id="CLU_2544111_0_0_1"/>
<keyword evidence="1" id="KW-0812">Transmembrane</keyword>
<dbReference type="EMBL" id="KN835286">
    <property type="protein sequence ID" value="KIK40914.1"/>
    <property type="molecule type" value="Genomic_DNA"/>
</dbReference>
<dbReference type="InParanoid" id="A0A0D0AS91"/>
<keyword evidence="1" id="KW-0472">Membrane</keyword>
<evidence type="ECO:0000313" key="3">
    <source>
        <dbReference type="EMBL" id="KIK40914.1"/>
    </source>
</evidence>